<evidence type="ECO:0000313" key="3">
    <source>
        <dbReference type="EMBL" id="KAJ7760669.1"/>
    </source>
</evidence>
<accession>A0AAD7NH02</accession>
<sequence>MPTAHSVAMLGLSYNHCRLLLGLVFCGLNAIYLYWRSDTLPRSMPPVRQVYSSQLCEIHRGYALWCPEPYLYDEVKVEDVGYLGDGAFHRLFNATLPADDPGQTLQVGVGFTHRLILSGDASVHFQCWRTQEALLHFPRSAMWEEALAREAFEMYALRNFPSWYEFANAVLFRGVKNGEIIFVGCDKTSEWVSAVFDERSTDAGISLNSNAVPGASIRPHLQRRGWDQDRPNHLYFRGYKILERKIRSPKVIRATAEPRPPSPGEDQHDSCGQIGRKNGNGPSSLLETLEQEYAFYAYGDDGG</sequence>
<keyword evidence="2" id="KW-0812">Transmembrane</keyword>
<reference evidence="3" key="1">
    <citation type="submission" date="2023-03" db="EMBL/GenBank/DDBJ databases">
        <title>Massive genome expansion in bonnet fungi (Mycena s.s.) driven by repeated elements and novel gene families across ecological guilds.</title>
        <authorList>
            <consortium name="Lawrence Berkeley National Laboratory"/>
            <person name="Harder C.B."/>
            <person name="Miyauchi S."/>
            <person name="Viragh M."/>
            <person name="Kuo A."/>
            <person name="Thoen E."/>
            <person name="Andreopoulos B."/>
            <person name="Lu D."/>
            <person name="Skrede I."/>
            <person name="Drula E."/>
            <person name="Henrissat B."/>
            <person name="Morin E."/>
            <person name="Kohler A."/>
            <person name="Barry K."/>
            <person name="LaButti K."/>
            <person name="Morin E."/>
            <person name="Salamov A."/>
            <person name="Lipzen A."/>
            <person name="Mereny Z."/>
            <person name="Hegedus B."/>
            <person name="Baldrian P."/>
            <person name="Stursova M."/>
            <person name="Weitz H."/>
            <person name="Taylor A."/>
            <person name="Grigoriev I.V."/>
            <person name="Nagy L.G."/>
            <person name="Martin F."/>
            <person name="Kauserud H."/>
        </authorList>
    </citation>
    <scope>NUCLEOTIDE SEQUENCE</scope>
    <source>
        <strain evidence="3">CBHHK188m</strain>
    </source>
</reference>
<name>A0AAD7NH02_9AGAR</name>
<dbReference type="AlphaFoldDB" id="A0AAD7NH02"/>
<keyword evidence="2" id="KW-1133">Transmembrane helix</keyword>
<keyword evidence="2" id="KW-0472">Membrane</keyword>
<feature type="transmembrane region" description="Helical" evidence="2">
    <location>
        <begin position="19"/>
        <end position="35"/>
    </location>
</feature>
<gene>
    <name evidence="3" type="ORF">DFH07DRAFT_939902</name>
</gene>
<keyword evidence="4" id="KW-1185">Reference proteome</keyword>
<organism evidence="3 4">
    <name type="scientific">Mycena maculata</name>
    <dbReference type="NCBI Taxonomy" id="230809"/>
    <lineage>
        <taxon>Eukaryota</taxon>
        <taxon>Fungi</taxon>
        <taxon>Dikarya</taxon>
        <taxon>Basidiomycota</taxon>
        <taxon>Agaricomycotina</taxon>
        <taxon>Agaricomycetes</taxon>
        <taxon>Agaricomycetidae</taxon>
        <taxon>Agaricales</taxon>
        <taxon>Marasmiineae</taxon>
        <taxon>Mycenaceae</taxon>
        <taxon>Mycena</taxon>
    </lineage>
</organism>
<dbReference type="Proteomes" id="UP001215280">
    <property type="component" value="Unassembled WGS sequence"/>
</dbReference>
<evidence type="ECO:0000313" key="4">
    <source>
        <dbReference type="Proteomes" id="UP001215280"/>
    </source>
</evidence>
<dbReference type="EMBL" id="JARJLG010000048">
    <property type="protein sequence ID" value="KAJ7760669.1"/>
    <property type="molecule type" value="Genomic_DNA"/>
</dbReference>
<evidence type="ECO:0000256" key="2">
    <source>
        <dbReference type="SAM" id="Phobius"/>
    </source>
</evidence>
<proteinExistence type="predicted"/>
<protein>
    <submittedName>
        <fullName evidence="3">Uncharacterized protein</fullName>
    </submittedName>
</protein>
<comment type="caution">
    <text evidence="3">The sequence shown here is derived from an EMBL/GenBank/DDBJ whole genome shotgun (WGS) entry which is preliminary data.</text>
</comment>
<evidence type="ECO:0000256" key="1">
    <source>
        <dbReference type="SAM" id="MobiDB-lite"/>
    </source>
</evidence>
<feature type="region of interest" description="Disordered" evidence="1">
    <location>
        <begin position="250"/>
        <end position="284"/>
    </location>
</feature>